<protein>
    <submittedName>
        <fullName evidence="2">Crotonobetainyl-CoA:carnitine CoA-transferase CaiB</fullName>
    </submittedName>
</protein>
<dbReference type="Gene3D" id="3.30.1540.10">
    <property type="entry name" value="formyl-coa transferase, domain 3"/>
    <property type="match status" value="1"/>
</dbReference>
<dbReference type="InterPro" id="IPR023606">
    <property type="entry name" value="CoA-Trfase_III_dom_1_sf"/>
</dbReference>
<keyword evidence="1 2" id="KW-0808">Transferase</keyword>
<dbReference type="Gene3D" id="3.40.50.10540">
    <property type="entry name" value="Crotonobetainyl-coa:carnitine coa-transferase, domain 1"/>
    <property type="match status" value="1"/>
</dbReference>
<reference evidence="2 3" key="1">
    <citation type="submission" date="2017-04" db="EMBL/GenBank/DDBJ databases">
        <authorList>
            <person name="Afonso C.L."/>
            <person name="Miller P.J."/>
            <person name="Scott M.A."/>
            <person name="Spackman E."/>
            <person name="Goraichik I."/>
            <person name="Dimitrov K.M."/>
            <person name="Suarez D.L."/>
            <person name="Swayne D.E."/>
        </authorList>
    </citation>
    <scope>NUCLEOTIDE SEQUENCE [LARGE SCALE GENOMIC DNA]</scope>
    <source>
        <strain evidence="2 3">USBA 355</strain>
    </source>
</reference>
<dbReference type="PANTHER" id="PTHR48207">
    <property type="entry name" value="SUCCINATE--HYDROXYMETHYLGLUTARATE COA-TRANSFERASE"/>
    <property type="match status" value="1"/>
</dbReference>
<dbReference type="RefSeq" id="WP_085123918.1">
    <property type="nucleotide sequence ID" value="NZ_FWZX01000014.1"/>
</dbReference>
<dbReference type="SUPFAM" id="SSF89796">
    <property type="entry name" value="CoA-transferase family III (CaiB/BaiF)"/>
    <property type="match status" value="1"/>
</dbReference>
<evidence type="ECO:0000256" key="1">
    <source>
        <dbReference type="ARBA" id="ARBA00022679"/>
    </source>
</evidence>
<dbReference type="AlphaFoldDB" id="A0A1Y6C9N0"/>
<dbReference type="PANTHER" id="PTHR48207:SF3">
    <property type="entry name" value="SUCCINATE--HYDROXYMETHYLGLUTARATE COA-TRANSFERASE"/>
    <property type="match status" value="1"/>
</dbReference>
<sequence>MTMDRSASPDAGEVARPFQGVRIVDVSHVLAGPYCSYQLALLGADVIRIEPPANGDIARNMGPDAELNAQGLGLAFLGQNSNKRSLAIDLKSEAGKAILWQLIDTADVFIENYRPGVMRRLGFDCEAVLERRPDIVYASLTGYGQEGPLSTRPAYDHVLQGLSGMMSANHTPAGERHRVGFPVVDYVAGLIGAFAIASALFQRTHSRRGQVIDVAMLDAALAIMGPLITEVAMNGRLNRPGGTRAFSGSPLSGIFETDDGLIVTTANTHAQAVAMLGALGLAEQAGDPRLRNWGAHPGLGDEFAPILRRIFAGGSAAHWEEILSAAGVPASRVRDLPEILDHPHLAWRQVLLDAPRIAGLDRGLRVPGVGFKLANGGQALDRPPPRRGQHSVEVLESLGCSVEEIDRLIAAGVVGVSRTGETP</sequence>
<keyword evidence="3" id="KW-1185">Reference proteome</keyword>
<name>A0A1Y6C9N0_9PROT</name>
<dbReference type="EMBL" id="FWZX01000014">
    <property type="protein sequence ID" value="SMF41417.1"/>
    <property type="molecule type" value="Genomic_DNA"/>
</dbReference>
<gene>
    <name evidence="2" type="ORF">SAMN05428998_11494</name>
</gene>
<evidence type="ECO:0000313" key="2">
    <source>
        <dbReference type="EMBL" id="SMF41417.1"/>
    </source>
</evidence>
<organism evidence="2 3">
    <name type="scientific">Tistlia consotensis USBA 355</name>
    <dbReference type="NCBI Taxonomy" id="560819"/>
    <lineage>
        <taxon>Bacteria</taxon>
        <taxon>Pseudomonadati</taxon>
        <taxon>Pseudomonadota</taxon>
        <taxon>Alphaproteobacteria</taxon>
        <taxon>Rhodospirillales</taxon>
        <taxon>Rhodovibrionaceae</taxon>
        <taxon>Tistlia</taxon>
    </lineage>
</organism>
<dbReference type="GO" id="GO:0008410">
    <property type="term" value="F:CoA-transferase activity"/>
    <property type="evidence" value="ECO:0007669"/>
    <property type="project" value="TreeGrafter"/>
</dbReference>
<dbReference type="InterPro" id="IPR050483">
    <property type="entry name" value="CoA-transferase_III_domain"/>
</dbReference>
<accession>A0A1Y6C9N0</accession>
<proteinExistence type="predicted"/>
<dbReference type="Pfam" id="PF02515">
    <property type="entry name" value="CoA_transf_3"/>
    <property type="match status" value="1"/>
</dbReference>
<dbReference type="InterPro" id="IPR044855">
    <property type="entry name" value="CoA-Trfase_III_dom3_sf"/>
</dbReference>
<dbReference type="InterPro" id="IPR003673">
    <property type="entry name" value="CoA-Trfase_fam_III"/>
</dbReference>
<evidence type="ECO:0000313" key="3">
    <source>
        <dbReference type="Proteomes" id="UP000192917"/>
    </source>
</evidence>
<dbReference type="Proteomes" id="UP000192917">
    <property type="component" value="Unassembled WGS sequence"/>
</dbReference>
<dbReference type="STRING" id="560819.SAMN05428998_11494"/>